<feature type="compositionally biased region" description="Low complexity" evidence="1">
    <location>
        <begin position="1"/>
        <end position="16"/>
    </location>
</feature>
<dbReference type="RefSeq" id="WP_119756561.1">
    <property type="nucleotide sequence ID" value="NZ_CP032382.1"/>
</dbReference>
<gene>
    <name evidence="2" type="ORF">D4L85_23255</name>
</gene>
<dbReference type="EMBL" id="CP032382">
    <property type="protein sequence ID" value="AYB33324.1"/>
    <property type="molecule type" value="Genomic_DNA"/>
</dbReference>
<accession>A0A385SQR4</accession>
<keyword evidence="3" id="KW-1185">Reference proteome</keyword>
<reference evidence="3" key="1">
    <citation type="submission" date="2018-09" db="EMBL/GenBank/DDBJ databases">
        <title>Chryseolinea sp. KIS68-18 isolated from soil.</title>
        <authorList>
            <person name="Weon H.-Y."/>
            <person name="Kwon S.-W."/>
            <person name="Lee S.A."/>
        </authorList>
    </citation>
    <scope>NUCLEOTIDE SEQUENCE [LARGE SCALE GENOMIC DNA]</scope>
    <source>
        <strain evidence="3">KIS68-18</strain>
    </source>
</reference>
<evidence type="ECO:0000313" key="3">
    <source>
        <dbReference type="Proteomes" id="UP000266183"/>
    </source>
</evidence>
<proteinExistence type="predicted"/>
<dbReference type="AlphaFoldDB" id="A0A385SQR4"/>
<dbReference type="Proteomes" id="UP000266183">
    <property type="component" value="Chromosome"/>
</dbReference>
<evidence type="ECO:0000313" key="2">
    <source>
        <dbReference type="EMBL" id="AYB33324.1"/>
    </source>
</evidence>
<evidence type="ECO:0000256" key="1">
    <source>
        <dbReference type="SAM" id="MobiDB-lite"/>
    </source>
</evidence>
<sequence>MKSKTTSSKKSVSQTTAKKRSRKIYLNDVAWYYEDDPFDKQKTVEAVELLRKLDFSTLLESDRKAEEQSEQGTAPTE</sequence>
<organism evidence="2 3">
    <name type="scientific">Chryseolinea soli</name>
    <dbReference type="NCBI Taxonomy" id="2321403"/>
    <lineage>
        <taxon>Bacteria</taxon>
        <taxon>Pseudomonadati</taxon>
        <taxon>Bacteroidota</taxon>
        <taxon>Cytophagia</taxon>
        <taxon>Cytophagales</taxon>
        <taxon>Fulvivirgaceae</taxon>
        <taxon>Chryseolinea</taxon>
    </lineage>
</organism>
<dbReference type="KEGG" id="chk:D4L85_23255"/>
<feature type="region of interest" description="Disordered" evidence="1">
    <location>
        <begin position="1"/>
        <end position="20"/>
    </location>
</feature>
<name>A0A385SQR4_9BACT</name>
<protein>
    <submittedName>
        <fullName evidence="2">Uncharacterized protein</fullName>
    </submittedName>
</protein>